<evidence type="ECO:0000313" key="1">
    <source>
        <dbReference type="EMBL" id="KAK8395456.1"/>
    </source>
</evidence>
<gene>
    <name evidence="1" type="ORF">O3P69_006248</name>
</gene>
<dbReference type="EMBL" id="JARAKH010000018">
    <property type="protein sequence ID" value="KAK8395456.1"/>
    <property type="molecule type" value="Genomic_DNA"/>
</dbReference>
<dbReference type="AlphaFoldDB" id="A0AAW0U7H0"/>
<organism evidence="1 2">
    <name type="scientific">Scylla paramamosain</name>
    <name type="common">Mud crab</name>
    <dbReference type="NCBI Taxonomy" id="85552"/>
    <lineage>
        <taxon>Eukaryota</taxon>
        <taxon>Metazoa</taxon>
        <taxon>Ecdysozoa</taxon>
        <taxon>Arthropoda</taxon>
        <taxon>Crustacea</taxon>
        <taxon>Multicrustacea</taxon>
        <taxon>Malacostraca</taxon>
        <taxon>Eumalacostraca</taxon>
        <taxon>Eucarida</taxon>
        <taxon>Decapoda</taxon>
        <taxon>Pleocyemata</taxon>
        <taxon>Brachyura</taxon>
        <taxon>Eubrachyura</taxon>
        <taxon>Portunoidea</taxon>
        <taxon>Portunidae</taxon>
        <taxon>Portuninae</taxon>
        <taxon>Scylla</taxon>
    </lineage>
</organism>
<keyword evidence="2" id="KW-1185">Reference proteome</keyword>
<comment type="caution">
    <text evidence="1">The sequence shown here is derived from an EMBL/GenBank/DDBJ whole genome shotgun (WGS) entry which is preliminary data.</text>
</comment>
<sequence>MLIPGSKEGARAWKKRGAEKENCIRSEYLSPSNENASYEAMERISNLNKIFYYDIETNTNKCSASDATITSICGSLCTGGDATEDRCCIGRRCDNISYMDHQRNKEEGSTGIDINAILGGCCTAGYEGEYNLNAVLAKVSQVGDKMAILKDPIDNAKQLLGYLSLKTAKEQAPVHK</sequence>
<accession>A0AAW0U7H0</accession>
<name>A0AAW0U7H0_SCYPA</name>
<reference evidence="1 2" key="1">
    <citation type="submission" date="2023-03" db="EMBL/GenBank/DDBJ databases">
        <title>High-quality genome of Scylla paramamosain provides insights in environmental adaptation.</title>
        <authorList>
            <person name="Zhang L."/>
        </authorList>
    </citation>
    <scope>NUCLEOTIDE SEQUENCE [LARGE SCALE GENOMIC DNA]</scope>
    <source>
        <strain evidence="1">LZ_2023a</strain>
        <tissue evidence="1">Muscle</tissue>
    </source>
</reference>
<evidence type="ECO:0000313" key="2">
    <source>
        <dbReference type="Proteomes" id="UP001487740"/>
    </source>
</evidence>
<proteinExistence type="predicted"/>
<protein>
    <submittedName>
        <fullName evidence="1">Uncharacterized protein</fullName>
    </submittedName>
</protein>
<dbReference type="Proteomes" id="UP001487740">
    <property type="component" value="Unassembled WGS sequence"/>
</dbReference>